<accession>A0A3S3URG4</accession>
<dbReference type="InterPro" id="IPR000914">
    <property type="entry name" value="SBP_5_dom"/>
</dbReference>
<dbReference type="InterPro" id="IPR006311">
    <property type="entry name" value="TAT_signal"/>
</dbReference>
<keyword evidence="8" id="KW-1185">Reference proteome</keyword>
<feature type="region of interest" description="Disordered" evidence="5">
    <location>
        <begin position="1"/>
        <end position="21"/>
    </location>
</feature>
<dbReference type="Pfam" id="PF00496">
    <property type="entry name" value="SBP_bac_5"/>
    <property type="match status" value="1"/>
</dbReference>
<dbReference type="Gene3D" id="3.10.105.10">
    <property type="entry name" value="Dipeptide-binding Protein, Domain 3"/>
    <property type="match status" value="1"/>
</dbReference>
<dbReference type="Gene3D" id="3.90.76.10">
    <property type="entry name" value="Dipeptide-binding Protein, Domain 1"/>
    <property type="match status" value="1"/>
</dbReference>
<evidence type="ECO:0000313" key="7">
    <source>
        <dbReference type="EMBL" id="RVU38874.1"/>
    </source>
</evidence>
<comment type="similarity">
    <text evidence="2">Belongs to the bacterial solute-binding protein 5 family.</text>
</comment>
<dbReference type="SUPFAM" id="SSF53850">
    <property type="entry name" value="Periplasmic binding protein-like II"/>
    <property type="match status" value="1"/>
</dbReference>
<comment type="caution">
    <text evidence="7">The sequence shown here is derived from an EMBL/GenBank/DDBJ whole genome shotgun (WGS) entry which is preliminary data.</text>
</comment>
<dbReference type="EMBL" id="SADE01000001">
    <property type="protein sequence ID" value="RVU38874.1"/>
    <property type="molecule type" value="Genomic_DNA"/>
</dbReference>
<proteinExistence type="inferred from homology"/>
<dbReference type="GO" id="GO:0015833">
    <property type="term" value="P:peptide transport"/>
    <property type="evidence" value="ECO:0007669"/>
    <property type="project" value="TreeGrafter"/>
</dbReference>
<dbReference type="Proteomes" id="UP000287447">
    <property type="component" value="Unassembled WGS sequence"/>
</dbReference>
<organism evidence="7 8">
    <name type="scientific">Hwanghaeella grinnelliae</name>
    <dbReference type="NCBI Taxonomy" id="2500179"/>
    <lineage>
        <taxon>Bacteria</taxon>
        <taxon>Pseudomonadati</taxon>
        <taxon>Pseudomonadota</taxon>
        <taxon>Alphaproteobacteria</taxon>
        <taxon>Rhodospirillales</taxon>
        <taxon>Rhodospirillaceae</taxon>
        <taxon>Hwanghaeella</taxon>
    </lineage>
</organism>
<evidence type="ECO:0000256" key="1">
    <source>
        <dbReference type="ARBA" id="ARBA00004418"/>
    </source>
</evidence>
<dbReference type="GO" id="GO:0043190">
    <property type="term" value="C:ATP-binding cassette (ABC) transporter complex"/>
    <property type="evidence" value="ECO:0007669"/>
    <property type="project" value="InterPro"/>
</dbReference>
<evidence type="ECO:0000256" key="3">
    <source>
        <dbReference type="ARBA" id="ARBA00022448"/>
    </source>
</evidence>
<dbReference type="PANTHER" id="PTHR30290">
    <property type="entry name" value="PERIPLASMIC BINDING COMPONENT OF ABC TRANSPORTER"/>
    <property type="match status" value="1"/>
</dbReference>
<dbReference type="AlphaFoldDB" id="A0A3S3URG4"/>
<dbReference type="CDD" id="cd08503">
    <property type="entry name" value="PBP2_NikA_DppA_OppA_like_17"/>
    <property type="match status" value="1"/>
</dbReference>
<feature type="domain" description="Solute-binding protein family 5" evidence="6">
    <location>
        <begin position="106"/>
        <end position="454"/>
    </location>
</feature>
<gene>
    <name evidence="7" type="ORF">EOI86_06305</name>
</gene>
<dbReference type="GO" id="GO:1904680">
    <property type="term" value="F:peptide transmembrane transporter activity"/>
    <property type="evidence" value="ECO:0007669"/>
    <property type="project" value="TreeGrafter"/>
</dbReference>
<dbReference type="Gene3D" id="3.40.190.10">
    <property type="entry name" value="Periplasmic binding protein-like II"/>
    <property type="match status" value="1"/>
</dbReference>
<comment type="subcellular location">
    <subcellularLocation>
        <location evidence="1">Periplasm</location>
    </subcellularLocation>
</comment>
<name>A0A3S3URG4_9PROT</name>
<dbReference type="RefSeq" id="WP_127764245.1">
    <property type="nucleotide sequence ID" value="NZ_SADE01000001.1"/>
</dbReference>
<evidence type="ECO:0000256" key="4">
    <source>
        <dbReference type="ARBA" id="ARBA00022729"/>
    </source>
</evidence>
<dbReference type="OrthoDB" id="9803988at2"/>
<sequence length="538" mass="58776">MSNSTKSPAFGTTPGAETGFGRQFTRRDLLGSSAVLGATAALAGLLPSAKARAATPKKGGHMKLASAHGATTDTLNPGLLPNGYQWMVQFAIANTLTETLADGSLGPSLATEWSANADASVWTFELRKGVEFHNGKTMEAQDVIDSFNHHRAEDLASFVKPLVDQITDIKTDGKHRVIFHLSGGNADFPVTTTSAGFTIFPSDGNGHINWQDGNGTGGYKLKRYDPGVVAELERNPNYWNPDRAHADQITMLVIADPSARVNALMTGVVHAIDSVELKVLDRLAKTPGINVEETSGSLHYTFPMLTKTAPFDDVHVRQALKHAINREEMLSKILQGHGSIGNDNPIGPSYRYFADDIDRLPYDPDKARWHLKQAGHDSIAVKLSAADAAFSGAVDAAVLYKEHARPAGIDIQVVREPNDGYWSNVWLKKPWCACYWGGYTTESEMFLTGYAPGAAWNDTQWDDEEFNKLMAAGRTETNPEIRREIYRDMQIILRDRGGAVVPCFANDVLARSDAVQHDELAADGAMDGRRIAERWWVA</sequence>
<keyword evidence="4" id="KW-0732">Signal</keyword>
<dbReference type="InterPro" id="IPR030678">
    <property type="entry name" value="Peptide/Ni-bd"/>
</dbReference>
<evidence type="ECO:0000313" key="8">
    <source>
        <dbReference type="Proteomes" id="UP000287447"/>
    </source>
</evidence>
<dbReference type="GO" id="GO:0030288">
    <property type="term" value="C:outer membrane-bounded periplasmic space"/>
    <property type="evidence" value="ECO:0007669"/>
    <property type="project" value="UniProtKB-ARBA"/>
</dbReference>
<reference evidence="8" key="1">
    <citation type="submission" date="2019-01" db="EMBL/GenBank/DDBJ databases">
        <title>Gri0909 isolated from a small marine red alga.</title>
        <authorList>
            <person name="Kim J."/>
            <person name="Jeong S.E."/>
            <person name="Jeon C.O."/>
        </authorList>
    </citation>
    <scope>NUCLEOTIDE SEQUENCE [LARGE SCALE GENOMIC DNA]</scope>
    <source>
        <strain evidence="8">Gri0909</strain>
    </source>
</reference>
<evidence type="ECO:0000256" key="2">
    <source>
        <dbReference type="ARBA" id="ARBA00005695"/>
    </source>
</evidence>
<evidence type="ECO:0000256" key="5">
    <source>
        <dbReference type="SAM" id="MobiDB-lite"/>
    </source>
</evidence>
<dbReference type="PIRSF" id="PIRSF002741">
    <property type="entry name" value="MppA"/>
    <property type="match status" value="1"/>
</dbReference>
<dbReference type="PANTHER" id="PTHR30290:SF10">
    <property type="entry name" value="PERIPLASMIC OLIGOPEPTIDE-BINDING PROTEIN-RELATED"/>
    <property type="match status" value="1"/>
</dbReference>
<protein>
    <submittedName>
        <fullName evidence="7">Peptide ABC transporter substrate-binding protein</fullName>
    </submittedName>
</protein>
<dbReference type="PROSITE" id="PS51318">
    <property type="entry name" value="TAT"/>
    <property type="match status" value="1"/>
</dbReference>
<keyword evidence="3" id="KW-0813">Transport</keyword>
<dbReference type="InterPro" id="IPR039424">
    <property type="entry name" value="SBP_5"/>
</dbReference>
<evidence type="ECO:0000259" key="6">
    <source>
        <dbReference type="Pfam" id="PF00496"/>
    </source>
</evidence>